<dbReference type="EMBL" id="JAGIZQ010000001">
    <property type="protein sequence ID" value="KAH6650434.1"/>
    <property type="molecule type" value="Genomic_DNA"/>
</dbReference>
<protein>
    <submittedName>
        <fullName evidence="1">Uncharacterized protein</fullName>
    </submittedName>
</protein>
<organism evidence="1 2">
    <name type="scientific">Chaetomium tenue</name>
    <dbReference type="NCBI Taxonomy" id="1854479"/>
    <lineage>
        <taxon>Eukaryota</taxon>
        <taxon>Fungi</taxon>
        <taxon>Dikarya</taxon>
        <taxon>Ascomycota</taxon>
        <taxon>Pezizomycotina</taxon>
        <taxon>Sordariomycetes</taxon>
        <taxon>Sordariomycetidae</taxon>
        <taxon>Sordariales</taxon>
        <taxon>Chaetomiaceae</taxon>
        <taxon>Chaetomium</taxon>
    </lineage>
</organism>
<proteinExistence type="predicted"/>
<comment type="caution">
    <text evidence="1">The sequence shown here is derived from an EMBL/GenBank/DDBJ whole genome shotgun (WGS) entry which is preliminary data.</text>
</comment>
<evidence type="ECO:0000313" key="1">
    <source>
        <dbReference type="EMBL" id="KAH6650434.1"/>
    </source>
</evidence>
<gene>
    <name evidence="1" type="ORF">F5144DRAFT_617308</name>
</gene>
<reference evidence="1 2" key="1">
    <citation type="journal article" date="2021" name="Nat. Commun.">
        <title>Genetic determinants of endophytism in the Arabidopsis root mycobiome.</title>
        <authorList>
            <person name="Mesny F."/>
            <person name="Miyauchi S."/>
            <person name="Thiergart T."/>
            <person name="Pickel B."/>
            <person name="Atanasova L."/>
            <person name="Karlsson M."/>
            <person name="Huettel B."/>
            <person name="Barry K.W."/>
            <person name="Haridas S."/>
            <person name="Chen C."/>
            <person name="Bauer D."/>
            <person name="Andreopoulos W."/>
            <person name="Pangilinan J."/>
            <person name="LaButti K."/>
            <person name="Riley R."/>
            <person name="Lipzen A."/>
            <person name="Clum A."/>
            <person name="Drula E."/>
            <person name="Henrissat B."/>
            <person name="Kohler A."/>
            <person name="Grigoriev I.V."/>
            <person name="Martin F.M."/>
            <person name="Hacquard S."/>
        </authorList>
    </citation>
    <scope>NUCLEOTIDE SEQUENCE [LARGE SCALE GENOMIC DNA]</scope>
    <source>
        <strain evidence="1 2">MPI-SDFR-AT-0079</strain>
    </source>
</reference>
<evidence type="ECO:0000313" key="2">
    <source>
        <dbReference type="Proteomes" id="UP000724584"/>
    </source>
</evidence>
<name>A0ACB7PMH5_9PEZI</name>
<keyword evidence="2" id="KW-1185">Reference proteome</keyword>
<sequence>MLSPVPRDYRSATEHTFGEDQVDDIIRLAGRRREGFPPCVIWLRQTSAGARQIVNALNEYQVAASHGFNGLCALLRTRLAATVSLLNFHRVLCTETCALCGDFSGGLVSLSTWTRCCFRCLWAAPETQIRSLGRVRKLFDFSKAQLASLHPFKTLGGICTRDAPPHRPRAVVSLHQATLLAGQQKEDCSAYSDDWKDRKYNFLGACELPYYNRRTGEAEHGGIFCAGCELAFEERADKTGDAAAWAVQAYNTMLSKEAFLEHFKWCKELPLPPTPTPTPNQTQPNPPPPNKMNLAVFSAKPYDRDYLTRANRTLSPTPHTLTFHDFPLSADTAPLASGADAVCVFVNDALSAPVLQTLHTNGTRAILLRCAGYNNVDLAEAERLGMAVANVPAYAPEAVAEFAAALLQTLNRRTHRAYNRKGAMLINTSRGGLVRTESVIAALKSKHLGGLALDVYEAEAALFYQDHSAEIIQDDELMRLMTFPNVVVCGHQAFFTEEALTEISECTMRNLDDFYNRIPCKNALVKEGHVLARRESLPVRI</sequence>
<dbReference type="Proteomes" id="UP000724584">
    <property type="component" value="Unassembled WGS sequence"/>
</dbReference>
<accession>A0ACB7PMH5</accession>